<evidence type="ECO:0000313" key="3">
    <source>
        <dbReference type="EMBL" id="MBA2227707.1"/>
    </source>
</evidence>
<dbReference type="PANTHER" id="PTHR34512">
    <property type="entry name" value="CELL SURFACE PROTEIN"/>
    <property type="match status" value="1"/>
</dbReference>
<protein>
    <submittedName>
        <fullName evidence="3">PQQ-like beta-propeller repeat protein</fullName>
    </submittedName>
</protein>
<dbReference type="InterPro" id="IPR018391">
    <property type="entry name" value="PQQ_b-propeller_rpt"/>
</dbReference>
<dbReference type="PANTHER" id="PTHR34512:SF30">
    <property type="entry name" value="OUTER MEMBRANE PROTEIN ASSEMBLY FACTOR BAMB"/>
    <property type="match status" value="1"/>
</dbReference>
<sequence>MLRVLLSLGCMLLTTWLISAADWPTFLGPAGTGTSPEKGLPQTWPKHGLKKLWSCELGWGYAPPVVAGGKLYHFDRFGDNARLTCREARTGRYLWKFEYPTAYEDYYGYEPGPRACPVVDGDYVYLHGVEGMLHCLKRTDGQLVWKLDTQKEYHFHQNFFGVASVPVVVEDLLIVPVGGSPQGRRPLDFRQVQSNGTALVAFEKATGKVRWASGQELASYTSPLVVTMHGQKVLLYFARGGLLAVEPRQGKVLFHFPWRARIEESVNAANPVVVGSRVLLSECYGPGSVLLDIDQQWQPRVIWSDAGKDRWDRSLAAHWCTPIYVDGYLYACSGRETPEADLRCLDYNTGEVQWVQKRTGRCTLLFVDRHLLCLNEFGTLIVLKPNPQKYEEAARYEITDLEYPCWAPPVLSDGILYLRGRGRLVALELIPSRK</sequence>
<comment type="caution">
    <text evidence="3">The sequence shown here is derived from an EMBL/GenBank/DDBJ whole genome shotgun (WGS) entry which is preliminary data.</text>
</comment>
<evidence type="ECO:0000256" key="1">
    <source>
        <dbReference type="SAM" id="SignalP"/>
    </source>
</evidence>
<feature type="chain" id="PRO_5030762831" evidence="1">
    <location>
        <begin position="21"/>
        <end position="434"/>
    </location>
</feature>
<dbReference type="InterPro" id="IPR002372">
    <property type="entry name" value="PQQ_rpt_dom"/>
</dbReference>
<feature type="signal peptide" evidence="1">
    <location>
        <begin position="1"/>
        <end position="20"/>
    </location>
</feature>
<dbReference type="Pfam" id="PF13360">
    <property type="entry name" value="PQQ_2"/>
    <property type="match status" value="1"/>
</dbReference>
<name>A0A7V9ADD1_9BACT</name>
<proteinExistence type="predicted"/>
<dbReference type="SUPFAM" id="SSF50998">
    <property type="entry name" value="Quinoprotein alcohol dehydrogenase-like"/>
    <property type="match status" value="1"/>
</dbReference>
<keyword evidence="1" id="KW-0732">Signal</keyword>
<gene>
    <name evidence="3" type="ORF">H0921_16230</name>
</gene>
<accession>A0A7V9ADD1</accession>
<dbReference type="EMBL" id="JACEFB010000017">
    <property type="protein sequence ID" value="MBA2227707.1"/>
    <property type="molecule type" value="Genomic_DNA"/>
</dbReference>
<keyword evidence="4" id="KW-1185">Reference proteome</keyword>
<organism evidence="3 4">
    <name type="scientific">Thermogemmata fonticola</name>
    <dbReference type="NCBI Taxonomy" id="2755323"/>
    <lineage>
        <taxon>Bacteria</taxon>
        <taxon>Pseudomonadati</taxon>
        <taxon>Planctomycetota</taxon>
        <taxon>Planctomycetia</taxon>
        <taxon>Gemmatales</taxon>
        <taxon>Gemmataceae</taxon>
        <taxon>Thermogemmata</taxon>
    </lineage>
</organism>
<dbReference type="AlphaFoldDB" id="A0A7V9ADD1"/>
<dbReference type="Proteomes" id="UP000542342">
    <property type="component" value="Unassembled WGS sequence"/>
</dbReference>
<feature type="domain" description="Pyrrolo-quinoline quinone repeat" evidence="2">
    <location>
        <begin position="81"/>
        <end position="355"/>
    </location>
</feature>
<dbReference type="Gene3D" id="2.130.10.10">
    <property type="entry name" value="YVTN repeat-like/Quinoprotein amine dehydrogenase"/>
    <property type="match status" value="2"/>
</dbReference>
<reference evidence="3 4" key="1">
    <citation type="submission" date="2020-07" db="EMBL/GenBank/DDBJ databases">
        <title>Thermogemmata thermophila gen. nov., sp. nov., a novel moderate thermophilic planctomycete from a Kamchatka hot spring.</title>
        <authorList>
            <person name="Elcheninov A.G."/>
            <person name="Podosokorskaya O.A."/>
            <person name="Kovaleva O.L."/>
            <person name="Novikov A."/>
            <person name="Bonch-Osmolovskaya E.A."/>
            <person name="Toshchakov S.V."/>
            <person name="Kublanov I.V."/>
        </authorList>
    </citation>
    <scope>NUCLEOTIDE SEQUENCE [LARGE SCALE GENOMIC DNA]</scope>
    <source>
        <strain evidence="3 4">2918</strain>
    </source>
</reference>
<evidence type="ECO:0000259" key="2">
    <source>
        <dbReference type="Pfam" id="PF13360"/>
    </source>
</evidence>
<dbReference type="InterPro" id="IPR011047">
    <property type="entry name" value="Quinoprotein_ADH-like_sf"/>
</dbReference>
<dbReference type="SMART" id="SM00564">
    <property type="entry name" value="PQQ"/>
    <property type="match status" value="4"/>
</dbReference>
<dbReference type="InterPro" id="IPR015943">
    <property type="entry name" value="WD40/YVTN_repeat-like_dom_sf"/>
</dbReference>
<dbReference type="RefSeq" id="WP_194539568.1">
    <property type="nucleotide sequence ID" value="NZ_JACEFB010000017.1"/>
</dbReference>
<evidence type="ECO:0000313" key="4">
    <source>
        <dbReference type="Proteomes" id="UP000542342"/>
    </source>
</evidence>